<dbReference type="Proteomes" id="UP000075886">
    <property type="component" value="Unassembled WGS sequence"/>
</dbReference>
<accession>A0A182QIW4</accession>
<dbReference type="EnsemblMetazoa" id="AFAF011107-RA">
    <property type="protein sequence ID" value="AFAF011107-PA"/>
    <property type="gene ID" value="AFAF011107"/>
</dbReference>
<dbReference type="EMBL" id="AXCN02000460">
    <property type="status" value="NOT_ANNOTATED_CDS"/>
    <property type="molecule type" value="Genomic_DNA"/>
</dbReference>
<dbReference type="VEuPathDB" id="VectorBase:AFAF011107"/>
<dbReference type="AlphaFoldDB" id="A0A182QIW4"/>
<proteinExistence type="predicted"/>
<evidence type="ECO:0000313" key="2">
    <source>
        <dbReference type="EnsemblMetazoa" id="AFAF011107-PA"/>
    </source>
</evidence>
<keyword evidence="3" id="KW-1185">Reference proteome</keyword>
<protein>
    <submittedName>
        <fullName evidence="2">Uncharacterized protein</fullName>
    </submittedName>
</protein>
<feature type="compositionally biased region" description="Basic residues" evidence="1">
    <location>
        <begin position="169"/>
        <end position="190"/>
    </location>
</feature>
<evidence type="ECO:0000313" key="3">
    <source>
        <dbReference type="Proteomes" id="UP000075886"/>
    </source>
</evidence>
<reference evidence="2" key="2">
    <citation type="submission" date="2020-05" db="UniProtKB">
        <authorList>
            <consortium name="EnsemblMetazoa"/>
        </authorList>
    </citation>
    <scope>IDENTIFICATION</scope>
    <source>
        <strain evidence="2">FAR1</strain>
    </source>
</reference>
<feature type="region of interest" description="Disordered" evidence="1">
    <location>
        <begin position="143"/>
        <end position="207"/>
    </location>
</feature>
<reference evidence="3" key="1">
    <citation type="submission" date="2014-01" db="EMBL/GenBank/DDBJ databases">
        <title>The Genome Sequence of Anopheles farauti FAR1 (V2).</title>
        <authorList>
            <consortium name="The Broad Institute Genomics Platform"/>
            <person name="Neafsey D.E."/>
            <person name="Besansky N."/>
            <person name="Howell P."/>
            <person name="Walton C."/>
            <person name="Young S.K."/>
            <person name="Zeng Q."/>
            <person name="Gargeya S."/>
            <person name="Fitzgerald M."/>
            <person name="Haas B."/>
            <person name="Abouelleil A."/>
            <person name="Allen A.W."/>
            <person name="Alvarado L."/>
            <person name="Arachchi H.M."/>
            <person name="Berlin A.M."/>
            <person name="Chapman S.B."/>
            <person name="Gainer-Dewar J."/>
            <person name="Goldberg J."/>
            <person name="Griggs A."/>
            <person name="Gujja S."/>
            <person name="Hansen M."/>
            <person name="Howarth C."/>
            <person name="Imamovic A."/>
            <person name="Ireland A."/>
            <person name="Larimer J."/>
            <person name="McCowan C."/>
            <person name="Murphy C."/>
            <person name="Pearson M."/>
            <person name="Poon T.W."/>
            <person name="Priest M."/>
            <person name="Roberts A."/>
            <person name="Saif S."/>
            <person name="Shea T."/>
            <person name="Sisk P."/>
            <person name="Sykes S."/>
            <person name="Wortman J."/>
            <person name="Nusbaum C."/>
            <person name="Birren B."/>
        </authorList>
    </citation>
    <scope>NUCLEOTIDE SEQUENCE [LARGE SCALE GENOMIC DNA]</scope>
    <source>
        <strain evidence="3">FAR1</strain>
    </source>
</reference>
<evidence type="ECO:0000256" key="1">
    <source>
        <dbReference type="SAM" id="MobiDB-lite"/>
    </source>
</evidence>
<feature type="compositionally biased region" description="Polar residues" evidence="1">
    <location>
        <begin position="143"/>
        <end position="154"/>
    </location>
</feature>
<organism evidence="2 3">
    <name type="scientific">Anopheles farauti</name>
    <dbReference type="NCBI Taxonomy" id="69004"/>
    <lineage>
        <taxon>Eukaryota</taxon>
        <taxon>Metazoa</taxon>
        <taxon>Ecdysozoa</taxon>
        <taxon>Arthropoda</taxon>
        <taxon>Hexapoda</taxon>
        <taxon>Insecta</taxon>
        <taxon>Pterygota</taxon>
        <taxon>Neoptera</taxon>
        <taxon>Endopterygota</taxon>
        <taxon>Diptera</taxon>
        <taxon>Nematocera</taxon>
        <taxon>Culicoidea</taxon>
        <taxon>Culicidae</taxon>
        <taxon>Anophelinae</taxon>
        <taxon>Anopheles</taxon>
    </lineage>
</organism>
<sequence length="207" mass="23706">MHRWNVRQDVDASKANLRCQQEKVLEPPPIIRFDVCKRNAEGAISVAVEEVSLSQLDEKIENLYQNEPLPGGILNSHSLAVLKALDQGIKFGFITSDPRRQTFKLAINIRRSETYAFYNRVRVLSENIKLYGLRDVMRQMEQQFSADSDDSTSSGEEHYDSDEESTLMAKKRTVRKATKAAQTSRRRRMFRAGSTPRKVTEGKQRSP</sequence>
<feature type="compositionally biased region" description="Basic and acidic residues" evidence="1">
    <location>
        <begin position="198"/>
        <end position="207"/>
    </location>
</feature>
<name>A0A182QIW4_9DIPT</name>